<dbReference type="InterPro" id="IPR006311">
    <property type="entry name" value="TAT_signal"/>
</dbReference>
<dbReference type="RefSeq" id="WP_234131388.1">
    <property type="nucleotide sequence ID" value="NZ_CP083681.1"/>
</dbReference>
<dbReference type="InterPro" id="IPR019546">
    <property type="entry name" value="TAT_signal_bac_arc"/>
</dbReference>
<protein>
    <submittedName>
        <fullName evidence="1">Twin-arginine translocation signal domain-containing protein</fullName>
    </submittedName>
</protein>
<feature type="non-terminal residue" evidence="1">
    <location>
        <position position="30"/>
    </location>
</feature>
<dbReference type="Pfam" id="PF10518">
    <property type="entry name" value="TAT_signal"/>
    <property type="match status" value="1"/>
</dbReference>
<dbReference type="NCBIfam" id="TIGR01409">
    <property type="entry name" value="TAT_signal_seq"/>
    <property type="match status" value="1"/>
</dbReference>
<dbReference type="AlphaFoldDB" id="A0AA46UFP1"/>
<reference evidence="1" key="1">
    <citation type="submission" date="2021-06" db="EMBL/GenBank/DDBJ databases">
        <title>Interrogation of the integrated mobile genetic elements in gut-associated Bacteroides with a consensus prediction approach.</title>
        <authorList>
            <person name="Campbell D.E."/>
            <person name="Leigh J.R."/>
            <person name="Kim T."/>
            <person name="England W."/>
            <person name="Whitaker R.J."/>
            <person name="Degnan P.H."/>
        </authorList>
    </citation>
    <scope>NUCLEOTIDE SEQUENCE</scope>
    <source>
        <strain evidence="1">VPI-BTDOT2</strain>
    </source>
</reference>
<gene>
    <name evidence="1" type="ORF">KQP59_04245</name>
</gene>
<evidence type="ECO:0000313" key="1">
    <source>
        <dbReference type="EMBL" id="UYU74014.1"/>
    </source>
</evidence>
<dbReference type="Proteomes" id="UP001156216">
    <property type="component" value="Chromosome"/>
</dbReference>
<name>A0AA46UFP1_BACT4</name>
<accession>A0AA46UFP1</accession>
<sequence>MSDFSRRKFLKTGAAALAGITIAPSSILGM</sequence>
<evidence type="ECO:0000313" key="2">
    <source>
        <dbReference type="Proteomes" id="UP001156216"/>
    </source>
</evidence>
<proteinExistence type="predicted"/>
<organism evidence="1 2">
    <name type="scientific">Bacteroides thetaiotaomicron</name>
    <dbReference type="NCBI Taxonomy" id="818"/>
    <lineage>
        <taxon>Bacteria</taxon>
        <taxon>Pseudomonadati</taxon>
        <taxon>Bacteroidota</taxon>
        <taxon>Bacteroidia</taxon>
        <taxon>Bacteroidales</taxon>
        <taxon>Bacteroidaceae</taxon>
        <taxon>Bacteroides</taxon>
    </lineage>
</organism>
<dbReference type="EMBL" id="CP083681">
    <property type="protein sequence ID" value="UYU74014.1"/>
    <property type="molecule type" value="Genomic_DNA"/>
</dbReference>
<dbReference type="PROSITE" id="PS51318">
    <property type="entry name" value="TAT"/>
    <property type="match status" value="1"/>
</dbReference>